<gene>
    <name evidence="2" type="ORF">CPLU01_09621</name>
</gene>
<feature type="region of interest" description="Disordered" evidence="1">
    <location>
        <begin position="1"/>
        <end position="23"/>
    </location>
</feature>
<protein>
    <submittedName>
        <fullName evidence="2">Uncharacterized protein</fullName>
    </submittedName>
</protein>
<accession>A0A8H6NAS3</accession>
<evidence type="ECO:0000256" key="1">
    <source>
        <dbReference type="SAM" id="MobiDB-lite"/>
    </source>
</evidence>
<comment type="caution">
    <text evidence="2">The sequence shown here is derived from an EMBL/GenBank/DDBJ whole genome shotgun (WGS) entry which is preliminary data.</text>
</comment>
<dbReference type="InterPro" id="IPR032675">
    <property type="entry name" value="LRR_dom_sf"/>
</dbReference>
<organism evidence="2 3">
    <name type="scientific">Colletotrichum plurivorum</name>
    <dbReference type="NCBI Taxonomy" id="2175906"/>
    <lineage>
        <taxon>Eukaryota</taxon>
        <taxon>Fungi</taxon>
        <taxon>Dikarya</taxon>
        <taxon>Ascomycota</taxon>
        <taxon>Pezizomycotina</taxon>
        <taxon>Sordariomycetes</taxon>
        <taxon>Hypocreomycetidae</taxon>
        <taxon>Glomerellales</taxon>
        <taxon>Glomerellaceae</taxon>
        <taxon>Colletotrichum</taxon>
        <taxon>Colletotrichum orchidearum species complex</taxon>
    </lineage>
</organism>
<dbReference type="Gene3D" id="3.80.10.10">
    <property type="entry name" value="Ribonuclease Inhibitor"/>
    <property type="match status" value="1"/>
</dbReference>
<reference evidence="2" key="1">
    <citation type="journal article" date="2020" name="Phytopathology">
        <title>Genome Sequence Resources of Colletotrichum truncatum, C. plurivorum, C. musicola, and C. sojae: Four Species Pathogenic to Soybean (Glycine max).</title>
        <authorList>
            <person name="Rogerio F."/>
            <person name="Boufleur T.R."/>
            <person name="Ciampi-Guillardi M."/>
            <person name="Sukno S.A."/>
            <person name="Thon M.R."/>
            <person name="Massola Junior N.S."/>
            <person name="Baroncelli R."/>
        </authorList>
    </citation>
    <scope>NUCLEOTIDE SEQUENCE</scope>
    <source>
        <strain evidence="2">LFN00145</strain>
    </source>
</reference>
<evidence type="ECO:0000313" key="3">
    <source>
        <dbReference type="Proteomes" id="UP000654918"/>
    </source>
</evidence>
<proteinExistence type="predicted"/>
<dbReference type="EMBL" id="WIGO01000153">
    <property type="protein sequence ID" value="KAF6826504.1"/>
    <property type="molecule type" value="Genomic_DNA"/>
</dbReference>
<sequence>MKMESSTPQDEEATSPSTFTTPQLGSLPMELLAQIVHYLDQGRDAIAPADQFVDYTTVQGQPGRFRHVCNKNTKYRVWDDKTTPQMSPPAYFWANKARHVLTSQGFSCPAMRKGKKADVRSLALSSRRLFDACEEALYGQVYLYGSMPEGLASVRRRFFETRPHLQKCVSHMIVSEWCRILPEIASLKRLSMTGFEGLEIFPLLPRLEEACFHFCKAPEDDSGWCKILKNLPALRTLVNERSIECATMDCFSAFKDTLETLEWDYCYPSEWNRIIAVQDLGCLKHLKIGSVKMLWAMENSSWFPMLRNLTQTVEKLDFYTPRRSAASYYQYHHQFGHIYGDRAPEQGKCLCKTCPYARGFWQMLENRCPTMRKSVRLIRLAGFWREWDECDSGLRLKEEMIQKFGSLGIRVLTSMKEP</sequence>
<evidence type="ECO:0000313" key="2">
    <source>
        <dbReference type="EMBL" id="KAF6826504.1"/>
    </source>
</evidence>
<dbReference type="AlphaFoldDB" id="A0A8H6NAS3"/>
<keyword evidence="3" id="KW-1185">Reference proteome</keyword>
<dbReference type="Proteomes" id="UP000654918">
    <property type="component" value="Unassembled WGS sequence"/>
</dbReference>
<name>A0A8H6NAS3_9PEZI</name>